<evidence type="ECO:0000313" key="2">
    <source>
        <dbReference type="Proteomes" id="UP000595472"/>
    </source>
</evidence>
<dbReference type="KEGG" id="vg:77923964"/>
<sequence>MVIDLVVSTYFTMPSGGVAYDVLINGKGQGYMWRHEDDNEWRVSVNAFGAPHDTCEFTMVGSEEEVQAEICQRLEKYYA</sequence>
<organism evidence="1 2">
    <name type="scientific">Arthrobacter phage Wollypog</name>
    <dbReference type="NCBI Taxonomy" id="2790985"/>
    <lineage>
        <taxon>Viruses</taxon>
        <taxon>Duplodnaviria</taxon>
        <taxon>Heunggongvirae</taxon>
        <taxon>Uroviricota</taxon>
        <taxon>Caudoviricetes</taxon>
        <taxon>Wollypogvirus</taxon>
        <taxon>Wollypogvirus wollypog</taxon>
    </lineage>
</organism>
<dbReference type="RefSeq" id="YP_010648524.1">
    <property type="nucleotide sequence ID" value="NC_070760.1"/>
</dbReference>
<keyword evidence="2" id="KW-1185">Reference proteome</keyword>
<reference evidence="1 2" key="1">
    <citation type="submission" date="2020-10" db="EMBL/GenBank/DDBJ databases">
        <authorList>
            <person name="Abad L.A."/>
            <person name="Alter J."/>
            <person name="Becerra C.Y."/>
            <person name="Boehle J."/>
            <person name="Bustos B."/>
            <person name="Connatser B.I."/>
            <person name="Cutright B."/>
            <person name="Gavin J."/>
            <person name="Gomez A.P."/>
            <person name="Grabar K."/>
            <person name="Hur E.Y."/>
            <person name="Ioh M.T."/>
            <person name="Joya-Campos L."/>
            <person name="Lauhon H.N."/>
            <person name="Lee S."/>
            <person name="Maranan R.T."/>
            <person name="Park Y.G."/>
            <person name="Priest M."/>
            <person name="Samuels S.O."/>
            <person name="Sarameh Y.J."/>
            <person name="Schreiber J.M."/>
            <person name="Shepard L."/>
            <person name="Sheth K.J."/>
            <person name="Silva C.A."/>
            <person name="Smyers G.M."/>
            <person name="Tam S."/>
            <person name="Tamura C.M."/>
            <person name="Wucher D.E."/>
            <person name="Donachie S.P."/>
            <person name="Reed F.A."/>
            <person name="Palecanda S."/>
            <person name="Chong R.A."/>
            <person name="Porter M.L."/>
            <person name="Garlena R.A."/>
            <person name="Russell D.A."/>
            <person name="Jacobs-Sera D."/>
            <person name="Hatfull G.F."/>
        </authorList>
    </citation>
    <scope>NUCLEOTIDE SEQUENCE [LARGE SCALE GENOMIC DNA]</scope>
</reference>
<evidence type="ECO:0000313" key="1">
    <source>
        <dbReference type="EMBL" id="QPX62585.1"/>
    </source>
</evidence>
<proteinExistence type="predicted"/>
<dbReference type="Proteomes" id="UP000595472">
    <property type="component" value="Segment"/>
</dbReference>
<dbReference type="EMBL" id="MW055913">
    <property type="protein sequence ID" value="QPX62585.1"/>
    <property type="molecule type" value="Genomic_DNA"/>
</dbReference>
<dbReference type="GeneID" id="77923964"/>
<accession>A0A7T3KD53</accession>
<gene>
    <name evidence="1" type="primary">33</name>
    <name evidence="1" type="ORF">SEA_WOLLYPOG_33</name>
</gene>
<protein>
    <submittedName>
        <fullName evidence="1">Uncharacterized protein</fullName>
    </submittedName>
</protein>
<name>A0A7T3KD53_9CAUD</name>